<feature type="chain" id="PRO_5002200112" evidence="1">
    <location>
        <begin position="22"/>
        <end position="122"/>
    </location>
</feature>
<evidence type="ECO:0000313" key="3">
    <source>
        <dbReference type="Proteomes" id="UP000032025"/>
    </source>
</evidence>
<comment type="caution">
    <text evidence="2">The sequence shown here is derived from an EMBL/GenBank/DDBJ whole genome shotgun (WGS) entry which is preliminary data.</text>
</comment>
<keyword evidence="1" id="KW-0732">Signal</keyword>
<protein>
    <submittedName>
        <fullName evidence="2">DNA, contig: SP621</fullName>
    </submittedName>
</protein>
<gene>
    <name evidence="2" type="ORF">SP6_21_00120</name>
</gene>
<evidence type="ECO:0000256" key="1">
    <source>
        <dbReference type="SAM" id="SignalP"/>
    </source>
</evidence>
<evidence type="ECO:0000313" key="2">
    <source>
        <dbReference type="EMBL" id="GAN13557.1"/>
    </source>
</evidence>
<dbReference type="Proteomes" id="UP000032025">
    <property type="component" value="Unassembled WGS sequence"/>
</dbReference>
<organism evidence="2 3">
    <name type="scientific">Sphingomonas paucimobilis NBRC 13935</name>
    <dbReference type="NCBI Taxonomy" id="1219050"/>
    <lineage>
        <taxon>Bacteria</taxon>
        <taxon>Pseudomonadati</taxon>
        <taxon>Pseudomonadota</taxon>
        <taxon>Alphaproteobacteria</taxon>
        <taxon>Sphingomonadales</taxon>
        <taxon>Sphingomonadaceae</taxon>
        <taxon>Sphingomonas</taxon>
    </lineage>
</organism>
<accession>A0A0C9NBA8</accession>
<feature type="signal peptide" evidence="1">
    <location>
        <begin position="1"/>
        <end position="21"/>
    </location>
</feature>
<proteinExistence type="predicted"/>
<name>A0A0C9NBA8_SPHPI</name>
<sequence length="122" mass="13061">MRPWSIATLLAITAMAPGALAMRSSDRKAEASLTIVMAHTPPDICTAKVSDQLFTLPKDEVAAITALREARRTWISTSIGSAADIPYRCTAAVIYVAQQAGFERIGFVALPPPPKPKASKPR</sequence>
<dbReference type="AlphaFoldDB" id="A0A0C9NBA8"/>
<reference evidence="2 3" key="1">
    <citation type="submission" date="2014-08" db="EMBL/GenBank/DDBJ databases">
        <title>Whole genome shotgun sequence of Sphingomonas paucimobilis NBRC 13935.</title>
        <authorList>
            <person name="Hosoyama A."/>
            <person name="Hashimoto M."/>
            <person name="Hosoyama Y."/>
            <person name="Noguchi M."/>
            <person name="Uohara A."/>
            <person name="Ohji S."/>
            <person name="Katano-Makiyama Y."/>
            <person name="Ichikawa N."/>
            <person name="Kimura A."/>
            <person name="Yamazoe A."/>
            <person name="Fujita N."/>
        </authorList>
    </citation>
    <scope>NUCLEOTIDE SEQUENCE [LARGE SCALE GENOMIC DNA]</scope>
    <source>
        <strain evidence="2 3">NBRC 13935</strain>
    </source>
</reference>
<keyword evidence="3" id="KW-1185">Reference proteome</keyword>
<dbReference type="EMBL" id="BBJS01000021">
    <property type="protein sequence ID" value="GAN13557.1"/>
    <property type="molecule type" value="Genomic_DNA"/>
</dbReference>